<dbReference type="WBParaSite" id="nRc.2.0.1.t32645-RA">
    <property type="protein sequence ID" value="nRc.2.0.1.t32645-RA"/>
    <property type="gene ID" value="nRc.2.0.1.g32645"/>
</dbReference>
<evidence type="ECO:0000313" key="1">
    <source>
        <dbReference type="Proteomes" id="UP000887565"/>
    </source>
</evidence>
<dbReference type="Proteomes" id="UP000887565">
    <property type="component" value="Unplaced"/>
</dbReference>
<organism evidence="1 2">
    <name type="scientific">Romanomermis culicivorax</name>
    <name type="common">Nematode worm</name>
    <dbReference type="NCBI Taxonomy" id="13658"/>
    <lineage>
        <taxon>Eukaryota</taxon>
        <taxon>Metazoa</taxon>
        <taxon>Ecdysozoa</taxon>
        <taxon>Nematoda</taxon>
        <taxon>Enoplea</taxon>
        <taxon>Dorylaimia</taxon>
        <taxon>Mermithida</taxon>
        <taxon>Mermithoidea</taxon>
        <taxon>Mermithidae</taxon>
        <taxon>Romanomermis</taxon>
    </lineage>
</organism>
<name>A0A915K472_ROMCU</name>
<dbReference type="AlphaFoldDB" id="A0A915K472"/>
<protein>
    <submittedName>
        <fullName evidence="2">Uncharacterized protein</fullName>
    </submittedName>
</protein>
<sequence length="74" mass="8589">MSLKFRTRLRRLAKKLECALLERQFKDIKDKIFQFQGQFSTFSSKNGMDFGFYILDSTESGAPITIMIALKKCT</sequence>
<evidence type="ECO:0000313" key="2">
    <source>
        <dbReference type="WBParaSite" id="nRc.2.0.1.t32645-RA"/>
    </source>
</evidence>
<accession>A0A915K472</accession>
<proteinExistence type="predicted"/>
<reference evidence="2" key="1">
    <citation type="submission" date="2022-11" db="UniProtKB">
        <authorList>
            <consortium name="WormBaseParasite"/>
        </authorList>
    </citation>
    <scope>IDENTIFICATION</scope>
</reference>
<keyword evidence="1" id="KW-1185">Reference proteome</keyword>